<dbReference type="InterPro" id="IPR000626">
    <property type="entry name" value="Ubiquitin-like_dom"/>
</dbReference>
<organism evidence="3 4">
    <name type="scientific">Fonsecaea erecta</name>
    <dbReference type="NCBI Taxonomy" id="1367422"/>
    <lineage>
        <taxon>Eukaryota</taxon>
        <taxon>Fungi</taxon>
        <taxon>Dikarya</taxon>
        <taxon>Ascomycota</taxon>
        <taxon>Pezizomycotina</taxon>
        <taxon>Eurotiomycetes</taxon>
        <taxon>Chaetothyriomycetidae</taxon>
        <taxon>Chaetothyriales</taxon>
        <taxon>Herpotrichiellaceae</taxon>
        <taxon>Fonsecaea</taxon>
    </lineage>
</organism>
<feature type="region of interest" description="Disordered" evidence="1">
    <location>
        <begin position="146"/>
        <end position="192"/>
    </location>
</feature>
<comment type="caution">
    <text evidence="3">The sequence shown here is derived from an EMBL/GenBank/DDBJ whole genome shotgun (WGS) entry which is preliminary data.</text>
</comment>
<dbReference type="AlphaFoldDB" id="A0A179A0H7"/>
<evidence type="ECO:0000256" key="1">
    <source>
        <dbReference type="SAM" id="MobiDB-lite"/>
    </source>
</evidence>
<dbReference type="CDD" id="cd17039">
    <property type="entry name" value="Ubl_ubiquitin_like"/>
    <property type="match status" value="1"/>
</dbReference>
<reference evidence="3 4" key="1">
    <citation type="submission" date="2016-04" db="EMBL/GenBank/DDBJ databases">
        <title>Draft genome of Fonsecaea erecta CBS 125763.</title>
        <authorList>
            <person name="Weiss V.A."/>
            <person name="Vicente V.A."/>
            <person name="Raittz R.T."/>
            <person name="Moreno L.F."/>
            <person name="De Souza E.M."/>
            <person name="Pedrosa F.O."/>
            <person name="Steffens M.B."/>
            <person name="Faoro H."/>
            <person name="Tadra-Sfeir M.Z."/>
            <person name="Najafzadeh M.J."/>
            <person name="Felipe M.S."/>
            <person name="Teixeira M."/>
            <person name="Sun J."/>
            <person name="Xi L."/>
            <person name="Gomes R."/>
            <person name="De Azevedo C.M."/>
            <person name="Salgado C.G."/>
            <person name="Da Silva M.B."/>
            <person name="Nascimento M.F."/>
            <person name="Queiroz-Telles F."/>
            <person name="Attili D.S."/>
            <person name="Gorbushina A."/>
        </authorList>
    </citation>
    <scope>NUCLEOTIDE SEQUENCE [LARGE SCALE GENOMIC DNA]</scope>
    <source>
        <strain evidence="3 4">CBS 125763</strain>
    </source>
</reference>
<dbReference type="InterPro" id="IPR029071">
    <property type="entry name" value="Ubiquitin-like_domsf"/>
</dbReference>
<name>A0A179A0H7_9EURO</name>
<evidence type="ECO:0000313" key="3">
    <source>
        <dbReference type="EMBL" id="OAP65101.1"/>
    </source>
</evidence>
<dbReference type="Gene3D" id="3.10.20.90">
    <property type="entry name" value="Phosphatidylinositol 3-kinase Catalytic Subunit, Chain A, domain 1"/>
    <property type="match status" value="1"/>
</dbReference>
<gene>
    <name evidence="3" type="ORF">AYL99_01073</name>
</gene>
<accession>A0A179A0H7</accession>
<dbReference type="OrthoDB" id="5417142at2759"/>
<dbReference type="EMBL" id="LVYI01000001">
    <property type="protein sequence ID" value="OAP65101.1"/>
    <property type="molecule type" value="Genomic_DNA"/>
</dbReference>
<feature type="compositionally biased region" description="Basic and acidic residues" evidence="1">
    <location>
        <begin position="159"/>
        <end position="171"/>
    </location>
</feature>
<protein>
    <recommendedName>
        <fullName evidence="2">Ubiquitin-like domain-containing protein</fullName>
    </recommendedName>
</protein>
<feature type="domain" description="Ubiquitin-like" evidence="2">
    <location>
        <begin position="23"/>
        <end position="92"/>
    </location>
</feature>
<dbReference type="GeneID" id="30005243"/>
<evidence type="ECO:0000259" key="2">
    <source>
        <dbReference type="PROSITE" id="PS50053"/>
    </source>
</evidence>
<feature type="compositionally biased region" description="Basic and acidic residues" evidence="1">
    <location>
        <begin position="178"/>
        <end position="192"/>
    </location>
</feature>
<dbReference type="PROSITE" id="PS50053">
    <property type="entry name" value="UBIQUITIN_2"/>
    <property type="match status" value="1"/>
</dbReference>
<dbReference type="Proteomes" id="UP000078343">
    <property type="component" value="Unassembled WGS sequence"/>
</dbReference>
<dbReference type="RefSeq" id="XP_018698468.1">
    <property type="nucleotide sequence ID" value="XM_018832589.1"/>
</dbReference>
<keyword evidence="4" id="KW-1185">Reference proteome</keyword>
<proteinExistence type="predicted"/>
<sequence>MAESSGRRYQIPATLPGGPQESLSIKVHSMFMKPHVVEIEVSDTVKILKECIEDVCCHPAGDMSLYTNSGRAMMDDQRISEFDQADISTIMLYNSGKRMEPLPLANPEAIRKLGLVPAPPFREGTRVSIESAFRITRMMMGLPYDLQSSTPVRPPMTRKPLDEPILDRSEPKPQGGRSRLETNVDSSSEKEIEKNSEILDRFEVAKVLKEDAIWYIEQALRVYQEWCTEVPGNGSKLAAHRGNKMRIWADAARWSQDPPSTQITSKAKAQFHGWWVRAAFAMGNSLWLKTEHVDSNVQDPYRLQQWQVNQCRTAIGYKEISTIFATNVYSKNFGAKAMEHARRYQKGAWDDIPPVFFAAPDRLFFKYFRTGWTNDLINLVPSEPESLDRAAYWQTYCRNGLFDALPRSATLHERALALCADDIVFLICQESKLRKTKAPITTIVSKLEEELRPHLARRALSTQAEAHRLGLQGLIQEKVDSITESFRQGYELESDATPIGLELCLQELLAPWYTVTTLMIKGDTPLEIVVYPFGNTYYENRSKASDYRLWVRFLTIYRVEREVGRIRSRILAGQQVSDDDTDLAKAFRRFLESGRKEDMPYIAKDTWIAQGGPAAQATRSKVALQFHHPGIDSVKTFKGDPRTESM</sequence>
<dbReference type="SUPFAM" id="SSF54236">
    <property type="entry name" value="Ubiquitin-like"/>
    <property type="match status" value="1"/>
</dbReference>
<evidence type="ECO:0000313" key="4">
    <source>
        <dbReference type="Proteomes" id="UP000078343"/>
    </source>
</evidence>